<organism evidence="1">
    <name type="scientific">Siphoviridae sp. ctqBH20</name>
    <dbReference type="NCBI Taxonomy" id="2825680"/>
    <lineage>
        <taxon>Viruses</taxon>
        <taxon>Duplodnaviria</taxon>
        <taxon>Heunggongvirae</taxon>
        <taxon>Uroviricota</taxon>
        <taxon>Caudoviricetes</taxon>
    </lineage>
</organism>
<reference evidence="1" key="1">
    <citation type="journal article" date="2021" name="Proc. Natl. Acad. Sci. U.S.A.">
        <title>A Catalog of Tens of Thousands of Viruses from Human Metagenomes Reveals Hidden Associations with Chronic Diseases.</title>
        <authorList>
            <person name="Tisza M.J."/>
            <person name="Buck C.B."/>
        </authorList>
    </citation>
    <scope>NUCLEOTIDE SEQUENCE</scope>
    <source>
        <strain evidence="1">CtqBH20</strain>
    </source>
</reference>
<name>A0A8S5QCL5_9CAUD</name>
<dbReference type="EMBL" id="BK015626">
    <property type="protein sequence ID" value="DAE16509.1"/>
    <property type="molecule type" value="Genomic_DNA"/>
</dbReference>
<proteinExistence type="predicted"/>
<protein>
    <submittedName>
        <fullName evidence="1">Uncharacterized protein</fullName>
    </submittedName>
</protein>
<evidence type="ECO:0000313" key="1">
    <source>
        <dbReference type="EMBL" id="DAE16509.1"/>
    </source>
</evidence>
<accession>A0A8S5QCL5</accession>
<sequence>MILEELKLLPKWDMVLAVNILLDELKKRECPILDYENPDMALSHLEYHAAESTVAGGINMSGQGDRTDNLYCFFKEV</sequence>